<dbReference type="AlphaFoldDB" id="A0A1H1SWR4"/>
<keyword evidence="2" id="KW-1185">Reference proteome</keyword>
<accession>A0A1H1SWR4</accession>
<dbReference type="RefSeq" id="WP_090204196.1">
    <property type="nucleotide sequence ID" value="NZ_LT629777.1"/>
</dbReference>
<dbReference type="EMBL" id="LT629777">
    <property type="protein sequence ID" value="SDS51839.1"/>
    <property type="molecule type" value="Genomic_DNA"/>
</dbReference>
<protein>
    <recommendedName>
        <fullName evidence="3">Lauroyl/myristoyl acyltransferase</fullName>
    </recommendedName>
</protein>
<dbReference type="Proteomes" id="UP000199524">
    <property type="component" value="Chromosome I"/>
</dbReference>
<name>A0A1H1SWR4_9PSED</name>
<evidence type="ECO:0000313" key="1">
    <source>
        <dbReference type="EMBL" id="SDS51839.1"/>
    </source>
</evidence>
<proteinExistence type="predicted"/>
<dbReference type="GeneID" id="300206835"/>
<reference evidence="2" key="1">
    <citation type="submission" date="2016-10" db="EMBL/GenBank/DDBJ databases">
        <authorList>
            <person name="Varghese N."/>
            <person name="Submissions S."/>
        </authorList>
    </citation>
    <scope>NUCLEOTIDE SEQUENCE [LARGE SCALE GENOMIC DNA]</scope>
    <source>
        <strain evidence="2">ATCC 23835</strain>
    </source>
</reference>
<gene>
    <name evidence="1" type="ORF">SAMN05216598_1838</name>
</gene>
<sequence length="335" mass="38575">MLTRGLSGPVRRWLFWAMVKARLRRYGLLVLAWCFRVNALHVLLTLLPAMLMKLPRRLRGVDYRRSCQNLQLFDLDADRCRVLACQHSAIQFQRGLYQHLYRSHEPEHLRAWIRSIRWSDPGDHWQRGARRSTIIALPHCGEYWMAVACVVERTSAPTRFIIPIWNFKDPFTHGSLKNLEGLGHVVEVLDSNDPRSALAIARGVKRGDQVIIFCDLPVSLDGIQFGEPMSGRFFGRDAQFVKGPLFLAAKLGCDLLLVGHRVCLGQVGELRVIERVFRGPIEQMRAHWLKALEGFILEAPQDWLYLPRMEAFHHRQWSSSERRQAGRSASGVRPD</sequence>
<organism evidence="1 2">
    <name type="scientific">Pseudomonas asplenii</name>
    <dbReference type="NCBI Taxonomy" id="53407"/>
    <lineage>
        <taxon>Bacteria</taxon>
        <taxon>Pseudomonadati</taxon>
        <taxon>Pseudomonadota</taxon>
        <taxon>Gammaproteobacteria</taxon>
        <taxon>Pseudomonadales</taxon>
        <taxon>Pseudomonadaceae</taxon>
        <taxon>Pseudomonas</taxon>
    </lineage>
</organism>
<evidence type="ECO:0000313" key="2">
    <source>
        <dbReference type="Proteomes" id="UP000199524"/>
    </source>
</evidence>
<evidence type="ECO:0008006" key="3">
    <source>
        <dbReference type="Google" id="ProtNLM"/>
    </source>
</evidence>